<proteinExistence type="predicted"/>
<organism evidence="1 2">
    <name type="scientific">Fusarium tjaetaba</name>
    <dbReference type="NCBI Taxonomy" id="1567544"/>
    <lineage>
        <taxon>Eukaryota</taxon>
        <taxon>Fungi</taxon>
        <taxon>Dikarya</taxon>
        <taxon>Ascomycota</taxon>
        <taxon>Pezizomycotina</taxon>
        <taxon>Sordariomycetes</taxon>
        <taxon>Hypocreomycetidae</taxon>
        <taxon>Hypocreales</taxon>
        <taxon>Nectriaceae</taxon>
        <taxon>Fusarium</taxon>
        <taxon>Fusarium fujikuroi species complex</taxon>
    </lineage>
</organism>
<name>A0A8H5QRG0_9HYPO</name>
<reference evidence="1 2" key="1">
    <citation type="submission" date="2020-05" db="EMBL/GenBank/DDBJ databases">
        <title>Identification and distribution of gene clusters putatively required for synthesis of sphingolipid metabolism inhibitors in phylogenetically diverse species of the filamentous fungus Fusarium.</title>
        <authorList>
            <person name="Kim H.-S."/>
            <person name="Busman M."/>
            <person name="Brown D.W."/>
            <person name="Divon H."/>
            <person name="Uhlig S."/>
            <person name="Proctor R.H."/>
        </authorList>
    </citation>
    <scope>NUCLEOTIDE SEQUENCE [LARGE SCALE GENOMIC DNA]</scope>
    <source>
        <strain evidence="1 2">NRRL 66243</strain>
    </source>
</reference>
<dbReference type="RefSeq" id="XP_037200927.1">
    <property type="nucleotide sequence ID" value="XM_037345054.1"/>
</dbReference>
<accession>A0A8H5QRG0</accession>
<dbReference type="OrthoDB" id="3759773at2759"/>
<dbReference type="AlphaFoldDB" id="A0A8H5QRG0"/>
<dbReference type="EMBL" id="JAAQRI010000313">
    <property type="protein sequence ID" value="KAF5619163.1"/>
    <property type="molecule type" value="Genomic_DNA"/>
</dbReference>
<protein>
    <submittedName>
        <fullName evidence="1">F-box pof7</fullName>
    </submittedName>
</protein>
<keyword evidence="2" id="KW-1185">Reference proteome</keyword>
<comment type="caution">
    <text evidence="1">The sequence shown here is derived from an EMBL/GenBank/DDBJ whole genome shotgun (WGS) entry which is preliminary data.</text>
</comment>
<evidence type="ECO:0000313" key="2">
    <source>
        <dbReference type="Proteomes" id="UP000530670"/>
    </source>
</evidence>
<dbReference type="Proteomes" id="UP000530670">
    <property type="component" value="Unassembled WGS sequence"/>
</dbReference>
<gene>
    <name evidence="1" type="ORF">FTJAE_12046</name>
</gene>
<evidence type="ECO:0000313" key="1">
    <source>
        <dbReference type="EMBL" id="KAF5619163.1"/>
    </source>
</evidence>
<sequence length="500" mass="56996">MFKRLCKTTERKQRSDTISQLRLTCQRFYQLCSDYAVRPCGTLDFSRPESVRLFRQVLHNPRIAEGVPEVNVRLHFYHPWIAASLDNFTAAVWSEWIQRSQMFDDIIEINSGGQITFEYLIKRFANDIQIHNESTEPSITHNKAAQTNWTDGILQRAFERYKESYDSQMLLHGGGAFEIGIAEMLTRLPNIRHVMLHDGVLTNNYDLGRKFDPVDEQDTSAQADILIQVLTRPMLWEEARWIRPNEFIWPGVPTRLLVDIPLALGAVDSLLIDHLSIHVSAAPDYMTLQLRRDEKDKLSDAIKRLDPIQFSFRPRCRSGCGPWIRNEEDNNTIRTASEMEVINEYLGAVFNAGCITHADINLGEFWYSLGLESMLAAPTSVGIGFVWPPSSNLRSIHLIEISVTTTELKALATTLDVESEISLFMVHIRVGLWRDALQALRNGLRDPRLVSIRHPMGGEIRNLSGDQVESTFNSQYTAEGTKAECYAMGRMLDNPLDVTI</sequence>
<dbReference type="GeneID" id="59297324"/>